<gene>
    <name evidence="1" type="ORF">LITE_LOCUS18164</name>
</gene>
<keyword evidence="2" id="KW-1185">Reference proteome</keyword>
<evidence type="ECO:0000313" key="1">
    <source>
        <dbReference type="EMBL" id="CAI0419869.1"/>
    </source>
</evidence>
<accession>A0AAV0KEF4</accession>
<dbReference type="EMBL" id="CAMGYJ010000005">
    <property type="protein sequence ID" value="CAI0419869.1"/>
    <property type="molecule type" value="Genomic_DNA"/>
</dbReference>
<proteinExistence type="predicted"/>
<evidence type="ECO:0000313" key="2">
    <source>
        <dbReference type="Proteomes" id="UP001154282"/>
    </source>
</evidence>
<reference evidence="1" key="1">
    <citation type="submission" date="2022-08" db="EMBL/GenBank/DDBJ databases">
        <authorList>
            <person name="Gutierrez-Valencia J."/>
        </authorList>
    </citation>
    <scope>NUCLEOTIDE SEQUENCE</scope>
</reference>
<sequence length="39" mass="4705">MKEWHWQWGGSELGMATKTRIYGYPSDLTRSTRVKFMLR</sequence>
<organism evidence="1 2">
    <name type="scientific">Linum tenue</name>
    <dbReference type="NCBI Taxonomy" id="586396"/>
    <lineage>
        <taxon>Eukaryota</taxon>
        <taxon>Viridiplantae</taxon>
        <taxon>Streptophyta</taxon>
        <taxon>Embryophyta</taxon>
        <taxon>Tracheophyta</taxon>
        <taxon>Spermatophyta</taxon>
        <taxon>Magnoliopsida</taxon>
        <taxon>eudicotyledons</taxon>
        <taxon>Gunneridae</taxon>
        <taxon>Pentapetalae</taxon>
        <taxon>rosids</taxon>
        <taxon>fabids</taxon>
        <taxon>Malpighiales</taxon>
        <taxon>Linaceae</taxon>
        <taxon>Linum</taxon>
    </lineage>
</organism>
<protein>
    <submittedName>
        <fullName evidence="1">Uncharacterized protein</fullName>
    </submittedName>
</protein>
<name>A0AAV0KEF4_9ROSI</name>
<dbReference type="AlphaFoldDB" id="A0AAV0KEF4"/>
<dbReference type="Proteomes" id="UP001154282">
    <property type="component" value="Unassembled WGS sequence"/>
</dbReference>
<comment type="caution">
    <text evidence="1">The sequence shown here is derived from an EMBL/GenBank/DDBJ whole genome shotgun (WGS) entry which is preliminary data.</text>
</comment>
<feature type="non-terminal residue" evidence="1">
    <location>
        <position position="39"/>
    </location>
</feature>